<keyword evidence="2" id="KW-1185">Reference proteome</keyword>
<gene>
    <name evidence="1" type="ORF">ACOLOM_LOCUS1008</name>
</gene>
<evidence type="ECO:0000313" key="1">
    <source>
        <dbReference type="EMBL" id="CAG8457077.1"/>
    </source>
</evidence>
<organism evidence="1 2">
    <name type="scientific">Acaulospora colombiana</name>
    <dbReference type="NCBI Taxonomy" id="27376"/>
    <lineage>
        <taxon>Eukaryota</taxon>
        <taxon>Fungi</taxon>
        <taxon>Fungi incertae sedis</taxon>
        <taxon>Mucoromycota</taxon>
        <taxon>Glomeromycotina</taxon>
        <taxon>Glomeromycetes</taxon>
        <taxon>Diversisporales</taxon>
        <taxon>Acaulosporaceae</taxon>
        <taxon>Acaulospora</taxon>
    </lineage>
</organism>
<reference evidence="1" key="1">
    <citation type="submission" date="2021-06" db="EMBL/GenBank/DDBJ databases">
        <authorList>
            <person name="Kallberg Y."/>
            <person name="Tangrot J."/>
            <person name="Rosling A."/>
        </authorList>
    </citation>
    <scope>NUCLEOTIDE SEQUENCE</scope>
    <source>
        <strain evidence="1">CL356</strain>
    </source>
</reference>
<comment type="caution">
    <text evidence="1">The sequence shown here is derived from an EMBL/GenBank/DDBJ whole genome shotgun (WGS) entry which is preliminary data.</text>
</comment>
<dbReference type="EMBL" id="CAJVPT010001118">
    <property type="protein sequence ID" value="CAG8457077.1"/>
    <property type="molecule type" value="Genomic_DNA"/>
</dbReference>
<dbReference type="Proteomes" id="UP000789525">
    <property type="component" value="Unassembled WGS sequence"/>
</dbReference>
<evidence type="ECO:0000313" key="2">
    <source>
        <dbReference type="Proteomes" id="UP000789525"/>
    </source>
</evidence>
<proteinExistence type="predicted"/>
<name>A0ACA9K8V5_9GLOM</name>
<protein>
    <submittedName>
        <fullName evidence="1">13824_t:CDS:1</fullName>
    </submittedName>
</protein>
<accession>A0ACA9K8V5</accession>
<sequence>MPEATPLTIRPSSVYISSSIYTSSPTSFVRSTSTHEISKPTFSPTPRLQSSSALTRPSTIYTSANIDQSFKAIRRQRTRKSNNNPSRRDGEEC</sequence>